<dbReference type="SMART" id="SM00729">
    <property type="entry name" value="Elp3"/>
    <property type="match status" value="1"/>
</dbReference>
<evidence type="ECO:0000259" key="8">
    <source>
        <dbReference type="PROSITE" id="PS51918"/>
    </source>
</evidence>
<dbReference type="GO" id="GO:0051539">
    <property type="term" value="F:4 iron, 4 sulfur cluster binding"/>
    <property type="evidence" value="ECO:0007669"/>
    <property type="project" value="UniProtKB-KW"/>
</dbReference>
<evidence type="ECO:0000259" key="7">
    <source>
        <dbReference type="PROSITE" id="PS51449"/>
    </source>
</evidence>
<name>X7ZCJ1_MYCXE</name>
<evidence type="ECO:0000256" key="3">
    <source>
        <dbReference type="ARBA" id="ARBA00022691"/>
    </source>
</evidence>
<dbReference type="PATRIC" id="fig|1299334.3.peg.8166"/>
<dbReference type="AlphaFoldDB" id="X7ZCJ1"/>
<keyword evidence="2" id="KW-0004">4Fe-4S</keyword>
<dbReference type="InterPro" id="IPR007197">
    <property type="entry name" value="rSAM"/>
</dbReference>
<dbReference type="PANTHER" id="PTHR43020">
    <property type="entry name" value="CDK5 REGULATORY SUBUNIT-ASSOCIATED PROTEIN 1"/>
    <property type="match status" value="1"/>
</dbReference>
<dbReference type="SFLD" id="SFLDS00029">
    <property type="entry name" value="Radical_SAM"/>
    <property type="match status" value="1"/>
</dbReference>
<evidence type="ECO:0000256" key="5">
    <source>
        <dbReference type="ARBA" id="ARBA00023004"/>
    </source>
</evidence>
<comment type="cofactor">
    <cofactor evidence="1">
        <name>[4Fe-4S] cluster</name>
        <dbReference type="ChEBI" id="CHEBI:49883"/>
    </cofactor>
</comment>
<dbReference type="InterPro" id="IPR058240">
    <property type="entry name" value="rSAM_sf"/>
</dbReference>
<accession>X7ZCJ1</accession>
<feature type="domain" description="Radical SAM core" evidence="8">
    <location>
        <begin position="67"/>
        <end position="289"/>
    </location>
</feature>
<organism evidence="9">
    <name type="scientific">Mycobacterium xenopi 4042</name>
    <dbReference type="NCBI Taxonomy" id="1299334"/>
    <lineage>
        <taxon>Bacteria</taxon>
        <taxon>Bacillati</taxon>
        <taxon>Actinomycetota</taxon>
        <taxon>Actinomycetes</taxon>
        <taxon>Mycobacteriales</taxon>
        <taxon>Mycobacteriaceae</taxon>
        <taxon>Mycobacterium</taxon>
    </lineage>
</organism>
<sequence length="289" mass="31263">MQIAVGGCLAQKDRDTVLRKAPWVDVVLGTHNIGSLPHCWSEPATTRLPKLKSPGAAGVPVNIAGSRESAYAAWVSISVGCNNSCTFCIVPSLRGKEVDRSPADILAEVQSLVDAGVLEVTLLGQNVNARRLVRRSRLPATVAPSPSCCGACGRIEGLERVRFTSPHPRSSPTTSSRRWRNPNVGPPCTCRCSRVPTDFACDAAAYRVERYLGIIDRVRAAIPHAAITTDVIVGFPGETEEDFTATLELMRRVRFAGAFTFQYSKRPAHRPRTSTGRCPKILCKNAING</sequence>
<dbReference type="Pfam" id="PF04055">
    <property type="entry name" value="Radical_SAM"/>
    <property type="match status" value="1"/>
</dbReference>
<evidence type="ECO:0000313" key="9">
    <source>
        <dbReference type="EMBL" id="EUA16721.1"/>
    </source>
</evidence>
<dbReference type="GO" id="GO:0046872">
    <property type="term" value="F:metal ion binding"/>
    <property type="evidence" value="ECO:0007669"/>
    <property type="project" value="UniProtKB-KW"/>
</dbReference>
<dbReference type="InterPro" id="IPR006638">
    <property type="entry name" value="Elp3/MiaA/NifB-like_rSAM"/>
</dbReference>
<dbReference type="InterPro" id="IPR023404">
    <property type="entry name" value="rSAM_horseshoe"/>
</dbReference>
<dbReference type="PROSITE" id="PS51449">
    <property type="entry name" value="MTTASE_N"/>
    <property type="match status" value="1"/>
</dbReference>
<reference evidence="9" key="1">
    <citation type="submission" date="2014-01" db="EMBL/GenBank/DDBJ databases">
        <authorList>
            <person name="Brown-Elliot B."/>
            <person name="Wallace R."/>
            <person name="Lenaerts A."/>
            <person name="Ordway D."/>
            <person name="DeGroote M.A."/>
            <person name="Parker T."/>
            <person name="Sizemore C."/>
            <person name="Tallon L.J."/>
            <person name="Sadzewicz L.K."/>
            <person name="Sengamalay N."/>
            <person name="Fraser C.M."/>
            <person name="Hine E."/>
            <person name="Shefchek K.A."/>
            <person name="Das S.P."/>
            <person name="Tettelin H."/>
        </authorList>
    </citation>
    <scope>NUCLEOTIDE SEQUENCE [LARGE SCALE GENOMIC DNA]</scope>
    <source>
        <strain evidence="9">4042</strain>
    </source>
</reference>
<dbReference type="GO" id="GO:0035597">
    <property type="term" value="F:tRNA-2-methylthio-N(6)-dimethylallyladenosine(37) synthase activity"/>
    <property type="evidence" value="ECO:0007669"/>
    <property type="project" value="TreeGrafter"/>
</dbReference>
<keyword evidence="5" id="KW-0408">Iron</keyword>
<keyword evidence="4" id="KW-0479">Metal-binding</keyword>
<proteinExistence type="predicted"/>
<dbReference type="PANTHER" id="PTHR43020:SF2">
    <property type="entry name" value="MITOCHONDRIAL TRNA METHYLTHIOTRANSFERASE CDK5RAP1"/>
    <property type="match status" value="1"/>
</dbReference>
<dbReference type="PROSITE" id="PS01278">
    <property type="entry name" value="MTTASE_RADICAL"/>
    <property type="match status" value="1"/>
</dbReference>
<dbReference type="InterPro" id="IPR020612">
    <property type="entry name" value="Methylthiotransferase_CS"/>
</dbReference>
<comment type="caution">
    <text evidence="9">The sequence shown here is derived from an EMBL/GenBank/DDBJ whole genome shotgun (WGS) entry which is preliminary data.</text>
</comment>
<evidence type="ECO:0000256" key="2">
    <source>
        <dbReference type="ARBA" id="ARBA00022485"/>
    </source>
</evidence>
<keyword evidence="6" id="KW-0411">Iron-sulfur</keyword>
<protein>
    <submittedName>
        <fullName evidence="9">Radical SAM superfamily protein</fullName>
    </submittedName>
</protein>
<dbReference type="EMBL" id="JAOB01000078">
    <property type="protein sequence ID" value="EUA16721.1"/>
    <property type="molecule type" value="Genomic_DNA"/>
</dbReference>
<dbReference type="PROSITE" id="PS51918">
    <property type="entry name" value="RADICAL_SAM"/>
    <property type="match status" value="1"/>
</dbReference>
<dbReference type="GO" id="GO:0005829">
    <property type="term" value="C:cytosol"/>
    <property type="evidence" value="ECO:0007669"/>
    <property type="project" value="TreeGrafter"/>
</dbReference>
<dbReference type="Gene3D" id="3.80.30.20">
    <property type="entry name" value="tm_1862 like domain"/>
    <property type="match status" value="1"/>
</dbReference>
<feature type="domain" description="MTTase N-terminal" evidence="7">
    <location>
        <begin position="1"/>
        <end position="45"/>
    </location>
</feature>
<dbReference type="InterPro" id="IPR013848">
    <property type="entry name" value="Methylthiotransferase_N"/>
</dbReference>
<evidence type="ECO:0000256" key="4">
    <source>
        <dbReference type="ARBA" id="ARBA00022723"/>
    </source>
</evidence>
<dbReference type="SUPFAM" id="SSF102114">
    <property type="entry name" value="Radical SAM enzymes"/>
    <property type="match status" value="2"/>
</dbReference>
<dbReference type="Gene3D" id="3.40.50.12160">
    <property type="entry name" value="Methylthiotransferase, N-terminal domain"/>
    <property type="match status" value="1"/>
</dbReference>
<evidence type="ECO:0000256" key="6">
    <source>
        <dbReference type="ARBA" id="ARBA00023014"/>
    </source>
</evidence>
<keyword evidence="3" id="KW-0949">S-adenosyl-L-methionine</keyword>
<evidence type="ECO:0000256" key="1">
    <source>
        <dbReference type="ARBA" id="ARBA00001966"/>
    </source>
</evidence>
<dbReference type="InterPro" id="IPR038135">
    <property type="entry name" value="Methylthiotransferase_N_sf"/>
</dbReference>
<gene>
    <name evidence="9" type="ORF">I553_1700</name>
</gene>